<evidence type="ECO:0000313" key="3">
    <source>
        <dbReference type="Proteomes" id="UP000596049"/>
    </source>
</evidence>
<dbReference type="SUPFAM" id="SSF55383">
    <property type="entry name" value="Copper amine oxidase, domain N"/>
    <property type="match status" value="1"/>
</dbReference>
<organism evidence="2 3">
    <name type="scientific">Lysinibacillus agricola</name>
    <dbReference type="NCBI Taxonomy" id="2590012"/>
    <lineage>
        <taxon>Bacteria</taxon>
        <taxon>Bacillati</taxon>
        <taxon>Bacillota</taxon>
        <taxon>Bacilli</taxon>
        <taxon>Bacillales</taxon>
        <taxon>Bacillaceae</taxon>
        <taxon>Lysinibacillus</taxon>
    </lineage>
</organism>
<dbReference type="Pfam" id="PF07833">
    <property type="entry name" value="Cu_amine_oxidN1"/>
    <property type="match status" value="1"/>
</dbReference>
<evidence type="ECO:0000313" key="2">
    <source>
        <dbReference type="EMBL" id="QQP13899.1"/>
    </source>
</evidence>
<gene>
    <name evidence="2" type="ORF">FJQ98_07635</name>
</gene>
<proteinExistence type="predicted"/>
<sequence>MNRNLKLLITSFLTFILLAVYPISSMAATSSLPDKETPIYLKIDKYFILYTKPSSPFLDQQGRLLVPLRSIQDLMGGEVSYNHNSKTATVKILNNSFDVTINSKIAYVNKEEVKMDTTPVLKKDAMFLPIRLFLDHTDIEYKYSNDLKLLHITDKRVVAGKSFAFFDENDYTNGYIDGSFHLSAFKIVNSGISIKAQNLTGETVPEGKTDIQPLVQMNSGWVSVDSYIRPGNKKIPEIKKGQSFWINKGVEVNDAAYIISVGRKAP</sequence>
<dbReference type="EMBL" id="CP067341">
    <property type="protein sequence ID" value="QQP13899.1"/>
    <property type="molecule type" value="Genomic_DNA"/>
</dbReference>
<dbReference type="Proteomes" id="UP000596049">
    <property type="component" value="Chromosome"/>
</dbReference>
<dbReference type="RefSeq" id="WP_053594479.1">
    <property type="nucleotide sequence ID" value="NZ_CP067341.1"/>
</dbReference>
<keyword evidence="3" id="KW-1185">Reference proteome</keyword>
<feature type="domain" description="Copper amine oxidase-like N-terminal" evidence="1">
    <location>
        <begin position="55"/>
        <end position="148"/>
    </location>
</feature>
<dbReference type="InterPro" id="IPR036582">
    <property type="entry name" value="Mao_N_sf"/>
</dbReference>
<evidence type="ECO:0000259" key="1">
    <source>
        <dbReference type="Pfam" id="PF07833"/>
    </source>
</evidence>
<dbReference type="InterPro" id="IPR012854">
    <property type="entry name" value="Cu_amine_oxidase-like_N"/>
</dbReference>
<accession>A0ABX7AVP1</accession>
<protein>
    <submittedName>
        <fullName evidence="2">Copper amine oxidase N-terminal domain-containing protein</fullName>
    </submittedName>
</protein>
<dbReference type="Gene3D" id="3.30.457.10">
    <property type="entry name" value="Copper amine oxidase-like, N-terminal domain"/>
    <property type="match status" value="1"/>
</dbReference>
<reference evidence="2 3" key="1">
    <citation type="submission" date="2020-01" db="EMBL/GenBank/DDBJ databases">
        <authorList>
            <person name="Liu G."/>
            <person name="Liu B."/>
        </authorList>
    </citation>
    <scope>NUCLEOTIDE SEQUENCE [LARGE SCALE GENOMIC DNA]</scope>
    <source>
        <strain evidence="2 3">FJAT-51161</strain>
    </source>
</reference>
<name>A0ABX7AVP1_9BACI</name>